<keyword evidence="2" id="KW-1185">Reference proteome</keyword>
<evidence type="ECO:0000313" key="2">
    <source>
        <dbReference type="Proteomes" id="UP000831701"/>
    </source>
</evidence>
<comment type="caution">
    <text evidence="1">The sequence shown here is derived from an EMBL/GenBank/DDBJ whole genome shotgun (WGS) entry which is preliminary data.</text>
</comment>
<dbReference type="EMBL" id="CM041550">
    <property type="protein sequence ID" value="KAI3355994.1"/>
    <property type="molecule type" value="Genomic_DNA"/>
</dbReference>
<proteinExistence type="predicted"/>
<dbReference type="Proteomes" id="UP000831701">
    <property type="component" value="Chromosome 20"/>
</dbReference>
<name>A0ACB8VKG5_9TELE</name>
<gene>
    <name evidence="1" type="ORF">L3Q82_017265</name>
</gene>
<reference evidence="1" key="1">
    <citation type="submission" date="2022-04" db="EMBL/GenBank/DDBJ databases">
        <title>Jade perch genome.</title>
        <authorList>
            <person name="Chao B."/>
        </authorList>
    </citation>
    <scope>NUCLEOTIDE SEQUENCE</scope>
    <source>
        <strain evidence="1">CB-2022</strain>
    </source>
</reference>
<evidence type="ECO:0000313" key="1">
    <source>
        <dbReference type="EMBL" id="KAI3355994.1"/>
    </source>
</evidence>
<sequence length="1610" mass="178632">MGDGSWVCLSPAEFGQLQQYSEYSTKKLKDVLEEFHGEGVLSKYNPEQPIDYEGFQLFMTTYLENDIPEELCQHLFTSFKSKTGGCSPDQSRAGTSLLGRLLTPLIRSLTKEDIPMLGKDYFSSPLLESLSDPQGMNGKSILSAMGRHTPEHSGVMSAAGSGATTSPCSSRSSSQRSGTGPHTPGGPHRSPCAQVKTSEASSNALTPNAGSARSPVSPKLSPERSRSERHLSLRRSPSPQKGSLTPSPQVVFLKDIVCYLSLLERGTPEDKLEFMFRLYDTDGNGVLDSSELDRIINQMVHVAEYLEWDSTELRPILKEMMEEIDYDRDGTVTLEEWIRGGLTTIPLLVLLGMDTNVQEDGLHVWRLKHFNKPAYCNYCHTMLLGVRKQGLCCSICKYTVHERCVSKDIAACISTYAKSRRHTNAMQHVWMEGNSPTKCDRCHRSIKCYQGLTGLHCVWCQITLHNKCASNVKPECDGGSLRDHTLLPSYICPVVLDRHSVVKRGEGESPPNTSPDDANQTFKFSPGDGQALQITPLPGTHPLLVMVNPKSGGRQGERVLRKFRYLLNPRQVYSLDRGGPMVGLNFFHDVPDFRVLACGGDGTVGWILDCIDKANFARHPPVAILPLGTGNDLARCLRWGGGETLALPSVCVLCNLSQLRGGGSLLKFLRDIEHSTEVVLDRWNIDIVPDDKEEKGDPVPYSIVNNYFSIGVDASIAHRFHLMREKHPEKFNSRMKNKLWYFEFGTTETISATCKKLNECIEVECDGIILDLSNTSLEGIAVLNIPSMHGGSNLWGESKKRRNYNRMSKKVPDRMPASTVTDAKELKFCVQAGWRQIAVRGAEEDTPRAGAADRDRIHVRRPFGVTPSHRRAPPQPLSLHHHSPPLFVSSPAPGSDFHSFLLWAGLERMSIYIYLSDQLLEVVGLEGAIEMGQIYTGLKSAGRRLAQCANVTIRLGACLGMGLMGTKGAVFGSVLGQCEQASRASEDVPAAAHADRRRALDAASLHGGLTLLKQGASMMWVYLRDICKLGQTAKTLNYNALTHLFFITVAVILAVIRIKVSDPDAVALKRTPPPPHPDIGPPPPNHPDNMDGFYDQQVPFMVPPSHKSHVEEASHGRPLSDRKRKFVDTELAQDTEELFQDLSQLQEIWIAEAQVPDDEQFVPDFQSDSLMFHGPPPAKIKRELTPSKELSPCRQDRSPMPYGEKCLYSYSACDRKPTPGFKPLTPPSTPVSPCGPTSTAGTHPLSEPTPPPHPHVANPAPRPVHIQQPITVSTGSPNQQALPVHSHSPPFAVPCAPISQDANNFTPEHRFQRQMSEPCLPFPPAESQGRPQFLPQPPSSNNNSSSSLSRDSRPPYHRQMSEPLVAVPPQTFKQELIDPRYTEQGVPTMGPPGPPQGAPRQAAFHPMAIKQEPRDFCFDSGFSFDRDPQLYFDDTCVVPERLEGKIKQEPSVYRDGPPYQRRGSLQLWQFLVTLLDDPANGHFIAWTGRGMEFKLIEPEEVARRWGIQKNRPAMNYDKLSRSLRYYYEKGIMQKVAGERYVYKFVCDPEALFSMAFPDNQRPNLKADPDSLPGLDEDTVPLTHYDDTAPYLLDGAEQCVAGLPFPDGYGY</sequence>
<accession>A0ACB8VKG5</accession>
<organism evidence="1 2">
    <name type="scientific">Scortum barcoo</name>
    <name type="common">barcoo grunter</name>
    <dbReference type="NCBI Taxonomy" id="214431"/>
    <lineage>
        <taxon>Eukaryota</taxon>
        <taxon>Metazoa</taxon>
        <taxon>Chordata</taxon>
        <taxon>Craniata</taxon>
        <taxon>Vertebrata</taxon>
        <taxon>Euteleostomi</taxon>
        <taxon>Actinopterygii</taxon>
        <taxon>Neopterygii</taxon>
        <taxon>Teleostei</taxon>
        <taxon>Neoteleostei</taxon>
        <taxon>Acanthomorphata</taxon>
        <taxon>Eupercaria</taxon>
        <taxon>Centrarchiformes</taxon>
        <taxon>Terapontoidei</taxon>
        <taxon>Terapontidae</taxon>
        <taxon>Scortum</taxon>
    </lineage>
</organism>
<protein>
    <submittedName>
        <fullName evidence="1">Uncharacterized protein</fullName>
    </submittedName>
</protein>